<evidence type="ECO:0000256" key="1">
    <source>
        <dbReference type="SAM" id="MobiDB-lite"/>
    </source>
</evidence>
<dbReference type="Pfam" id="PF14033">
    <property type="entry name" value="DUF4246"/>
    <property type="match status" value="2"/>
</dbReference>
<evidence type="ECO:0000259" key="3">
    <source>
        <dbReference type="Pfam" id="PF21666"/>
    </source>
</evidence>
<dbReference type="InterPro" id="IPR049192">
    <property type="entry name" value="DUF4246_C"/>
</dbReference>
<keyword evidence="5" id="KW-1185">Reference proteome</keyword>
<organism evidence="4 5">
    <name type="scientific">Ascobolus immersus RN42</name>
    <dbReference type="NCBI Taxonomy" id="1160509"/>
    <lineage>
        <taxon>Eukaryota</taxon>
        <taxon>Fungi</taxon>
        <taxon>Dikarya</taxon>
        <taxon>Ascomycota</taxon>
        <taxon>Pezizomycotina</taxon>
        <taxon>Pezizomycetes</taxon>
        <taxon>Pezizales</taxon>
        <taxon>Ascobolaceae</taxon>
        <taxon>Ascobolus</taxon>
    </lineage>
</organism>
<evidence type="ECO:0000259" key="2">
    <source>
        <dbReference type="Pfam" id="PF14033"/>
    </source>
</evidence>
<feature type="domain" description="DUF4246" evidence="2">
    <location>
        <begin position="150"/>
        <end position="271"/>
    </location>
</feature>
<reference evidence="4 5" key="1">
    <citation type="journal article" date="2018" name="Nat. Ecol. Evol.">
        <title>Pezizomycetes genomes reveal the molecular basis of ectomycorrhizal truffle lifestyle.</title>
        <authorList>
            <person name="Murat C."/>
            <person name="Payen T."/>
            <person name="Noel B."/>
            <person name="Kuo A."/>
            <person name="Morin E."/>
            <person name="Chen J."/>
            <person name="Kohler A."/>
            <person name="Krizsan K."/>
            <person name="Balestrini R."/>
            <person name="Da Silva C."/>
            <person name="Montanini B."/>
            <person name="Hainaut M."/>
            <person name="Levati E."/>
            <person name="Barry K.W."/>
            <person name="Belfiori B."/>
            <person name="Cichocki N."/>
            <person name="Clum A."/>
            <person name="Dockter R.B."/>
            <person name="Fauchery L."/>
            <person name="Guy J."/>
            <person name="Iotti M."/>
            <person name="Le Tacon F."/>
            <person name="Lindquist E.A."/>
            <person name="Lipzen A."/>
            <person name="Malagnac F."/>
            <person name="Mello A."/>
            <person name="Molinier V."/>
            <person name="Miyauchi S."/>
            <person name="Poulain J."/>
            <person name="Riccioni C."/>
            <person name="Rubini A."/>
            <person name="Sitrit Y."/>
            <person name="Splivallo R."/>
            <person name="Traeger S."/>
            <person name="Wang M."/>
            <person name="Zifcakova L."/>
            <person name="Wipf D."/>
            <person name="Zambonelli A."/>
            <person name="Paolocci F."/>
            <person name="Nowrousian M."/>
            <person name="Ottonello S."/>
            <person name="Baldrian P."/>
            <person name="Spatafora J.W."/>
            <person name="Henrissat B."/>
            <person name="Nagy L.G."/>
            <person name="Aury J.M."/>
            <person name="Wincker P."/>
            <person name="Grigoriev I.V."/>
            <person name="Bonfante P."/>
            <person name="Martin F.M."/>
        </authorList>
    </citation>
    <scope>NUCLEOTIDE SEQUENCE [LARGE SCALE GENOMIC DNA]</scope>
    <source>
        <strain evidence="4 5">RN42</strain>
    </source>
</reference>
<feature type="domain" description="DUF4246" evidence="3">
    <location>
        <begin position="67"/>
        <end position="130"/>
    </location>
</feature>
<dbReference type="InterPro" id="IPR049207">
    <property type="entry name" value="DUF4246_N"/>
</dbReference>
<dbReference type="PANTHER" id="PTHR33119">
    <property type="entry name" value="IFI3P"/>
    <property type="match status" value="1"/>
</dbReference>
<proteinExistence type="predicted"/>
<dbReference type="Pfam" id="PF21666">
    <property type="entry name" value="DUF4246_N"/>
    <property type="match status" value="1"/>
</dbReference>
<dbReference type="STRING" id="1160509.A0A3N4IXF5"/>
<evidence type="ECO:0000313" key="4">
    <source>
        <dbReference type="EMBL" id="RPA86334.1"/>
    </source>
</evidence>
<dbReference type="Proteomes" id="UP000275078">
    <property type="component" value="Unassembled WGS sequence"/>
</dbReference>
<gene>
    <name evidence="4" type="ORF">BJ508DRAFT_373076</name>
</gene>
<name>A0A3N4IXF5_ASCIM</name>
<feature type="domain" description="DUF4246" evidence="2">
    <location>
        <begin position="393"/>
        <end position="722"/>
    </location>
</feature>
<dbReference type="PANTHER" id="PTHR33119:SF1">
    <property type="entry name" value="FE2OG DIOXYGENASE DOMAIN-CONTAINING PROTEIN"/>
    <property type="match status" value="1"/>
</dbReference>
<protein>
    <submittedName>
        <fullName evidence="4">Uncharacterized protein</fullName>
    </submittedName>
</protein>
<dbReference type="AlphaFoldDB" id="A0A3N4IXF5"/>
<feature type="region of interest" description="Disordered" evidence="1">
    <location>
        <begin position="298"/>
        <end position="402"/>
    </location>
</feature>
<sequence>MANSPSTLKFPPEKLCKCFKYHPEPDLSKRQRYNAPFSPIWQICDDVPAGYKSYQEVSRGKPGKGSSCPFRTALDHSDQPEEAFYDYASYFAPFTLHHIIMDRIGERIRDKKDWWIKIENDALWNKWMDEAAAAFPDTASSDGFNEKARRAMREELRWLAKERKNKPGFENALNFTVKADNLIPADVKQSLLSGVAALESIPEHRKDWHPGSNNQVLDLVHPSLYPIMYGITRILQEPIPFDPHTVVRNYGMKGEPLPAPKTNKYADRFEWEQTIEFPEDKEFDDAVKSWFLEEENLPIDGKKPDASLGSGTTEPEAVPEPEGTEAQEAGIGQESVEVASLQPTDPQVQSTDEAVEDAAEVGTQGNDEDGLDAVMGGTQDPTHSAASSASGHSEPVEHEEFESYQDKVYSEKYCWLPTDFHIEKGTGKVTPAGYINNLHPRHHALLYSTISAVLEKCIPLFNEILTQTISPRCDRTPESSYNHWSEVSYEEYQTVSTRCRDPEDEEEALSSIQSTMHWVRRENPGMSEEDLRKRAEEGVCRIFRIPPCLDFKPPLVSQFSKVDLSKHHRIQVIVKLANIVLTPENPKYGGGSWHVEGAMNERIVASAIYYYDCENVTENELAFRKKCEIPEYEQSDSRGVELAYGLSDETGLVQDLGSIITKQDRVIAFPNIFQHRVSPLRLVDPTKPGHRKILCFFLVDPFRPIPSTTNIGPQQAEWIEEESRSMDAFGERVPPEIFQHIFRFVEEPLPMDKAKEVRLDLMEERGISDKAVSLNHRREFTLCEH</sequence>
<dbReference type="InterPro" id="IPR025340">
    <property type="entry name" value="DUF4246"/>
</dbReference>
<feature type="compositionally biased region" description="Polar residues" evidence="1">
    <location>
        <begin position="341"/>
        <end position="352"/>
    </location>
</feature>
<dbReference type="EMBL" id="ML119650">
    <property type="protein sequence ID" value="RPA86334.1"/>
    <property type="molecule type" value="Genomic_DNA"/>
</dbReference>
<dbReference type="OrthoDB" id="415532at2759"/>
<evidence type="ECO:0000313" key="5">
    <source>
        <dbReference type="Proteomes" id="UP000275078"/>
    </source>
</evidence>
<accession>A0A3N4IXF5</accession>